<proteinExistence type="predicted"/>
<dbReference type="Pfam" id="PF10412">
    <property type="entry name" value="TrwB_AAD_bind"/>
    <property type="match status" value="1"/>
</dbReference>
<dbReference type="Proteomes" id="UP000177376">
    <property type="component" value="Unassembled WGS sequence"/>
</dbReference>
<feature type="compositionally biased region" description="Basic and acidic residues" evidence="1">
    <location>
        <begin position="440"/>
        <end position="449"/>
    </location>
</feature>
<dbReference type="Gene3D" id="3.40.50.300">
    <property type="entry name" value="P-loop containing nucleotide triphosphate hydrolases"/>
    <property type="match status" value="2"/>
</dbReference>
<accession>A0A1G1YJW5</accession>
<dbReference type="Pfam" id="PF23477">
    <property type="entry name" value="zf_Tbcl_2"/>
    <property type="match status" value="1"/>
</dbReference>
<dbReference type="PANTHER" id="PTHR30121">
    <property type="entry name" value="UNCHARACTERIZED PROTEIN YJGR-RELATED"/>
    <property type="match status" value="1"/>
</dbReference>
<feature type="compositionally biased region" description="Basic and acidic residues" evidence="1">
    <location>
        <begin position="457"/>
        <end position="472"/>
    </location>
</feature>
<comment type="caution">
    <text evidence="4">The sequence shown here is derived from an EMBL/GenBank/DDBJ whole genome shotgun (WGS) entry which is preliminary data.</text>
</comment>
<evidence type="ECO:0000259" key="2">
    <source>
        <dbReference type="Pfam" id="PF10412"/>
    </source>
</evidence>
<feature type="domain" description="CxxC-x17-CxxC" evidence="3">
    <location>
        <begin position="479"/>
        <end position="512"/>
    </location>
</feature>
<feature type="domain" description="Type IV secretion system coupling protein TraD DNA-binding" evidence="2">
    <location>
        <begin position="27"/>
        <end position="346"/>
    </location>
</feature>
<feature type="region of interest" description="Disordered" evidence="1">
    <location>
        <begin position="518"/>
        <end position="541"/>
    </location>
</feature>
<dbReference type="PANTHER" id="PTHR30121:SF11">
    <property type="entry name" value="AAA+ ATPASE DOMAIN-CONTAINING PROTEIN"/>
    <property type="match status" value="1"/>
</dbReference>
<dbReference type="AlphaFoldDB" id="A0A1G1YJW5"/>
<dbReference type="InterPro" id="IPR051162">
    <property type="entry name" value="T4SS_component"/>
</dbReference>
<sequence>MENNSEITLFAETNFRNQKKRFGIKRDDRRRHVYIIGKTGMGKTTLLENMILSDIIKGEGCCYVDPHGDTAEKILDFIPPNRINDVIYFNPADIEFPIAFNILEAVDEKSKHLIASGLVGVFKKQFAESWGPRLEYILRNAILALLDYPGSTLLGIMRILVDKVYREKVVEKIKDPVVKSFWVNEYTKWNDRVLQEVISPIQNKVGQFLSNFLIRNVVGQVKSTFDLREVIDNKKILIMNLSKGRIGEDTMQLLGSMIVTKLYLAAMSRVDVPEKERQDFYLYVDEFQNFATDSFADILSEARKYRLNLIMAHQFIEQLPENVAAAVFGNIGTLICFRVGAADAEKLVKEFTPIFLEEDLVNLPAFSIYLKLMIDGISSDPFSADTLPPLFDEYRSKSTAKVIKVSRERYANSRESVEDKINRWSGMDLSEKMVATSEGKIDFESERDRQVKKHKKSGEAKPEKDKPRPRTEKKYENNYIVDCFACGTPTEINFFPDGKRPVFCQDCLAKNRKERQILSAQPSAKPTEDIKTLKLSDLKKE</sequence>
<evidence type="ECO:0000259" key="3">
    <source>
        <dbReference type="Pfam" id="PF23477"/>
    </source>
</evidence>
<gene>
    <name evidence="4" type="ORF">A3A02_03880</name>
</gene>
<name>A0A1G1YJW5_9BACT</name>
<dbReference type="InterPro" id="IPR019476">
    <property type="entry name" value="T4SS_TraD_DNA-bd"/>
</dbReference>
<organism evidence="4 5">
    <name type="scientific">Candidatus Buchananbacteria bacterium RIFCSPLOWO2_01_FULL_39_33</name>
    <dbReference type="NCBI Taxonomy" id="1797543"/>
    <lineage>
        <taxon>Bacteria</taxon>
        <taxon>Candidatus Buchananiibacteriota</taxon>
    </lineage>
</organism>
<dbReference type="CDD" id="cd01127">
    <property type="entry name" value="TrwB_TraG_TraD_VirD4"/>
    <property type="match status" value="1"/>
</dbReference>
<evidence type="ECO:0000313" key="4">
    <source>
        <dbReference type="EMBL" id="OGY52635.1"/>
    </source>
</evidence>
<evidence type="ECO:0000256" key="1">
    <source>
        <dbReference type="SAM" id="MobiDB-lite"/>
    </source>
</evidence>
<dbReference type="SUPFAM" id="SSF52540">
    <property type="entry name" value="P-loop containing nucleoside triphosphate hydrolases"/>
    <property type="match status" value="1"/>
</dbReference>
<protein>
    <submittedName>
        <fullName evidence="4">Uncharacterized protein</fullName>
    </submittedName>
</protein>
<dbReference type="NCBIfam" id="TIGR04272">
    <property type="entry name" value="cxxc_cxxc_Mbark"/>
    <property type="match status" value="1"/>
</dbReference>
<dbReference type="EMBL" id="MHIM01000013">
    <property type="protein sequence ID" value="OGY52635.1"/>
    <property type="molecule type" value="Genomic_DNA"/>
</dbReference>
<dbReference type="InterPro" id="IPR026363">
    <property type="entry name" value="CxxC-x17-CxxC_dom"/>
</dbReference>
<dbReference type="InterPro" id="IPR027417">
    <property type="entry name" value="P-loop_NTPase"/>
</dbReference>
<reference evidence="4 5" key="1">
    <citation type="journal article" date="2016" name="Nat. Commun.">
        <title>Thousands of microbial genomes shed light on interconnected biogeochemical processes in an aquifer system.</title>
        <authorList>
            <person name="Anantharaman K."/>
            <person name="Brown C.T."/>
            <person name="Hug L.A."/>
            <person name="Sharon I."/>
            <person name="Castelle C.J."/>
            <person name="Probst A.J."/>
            <person name="Thomas B.C."/>
            <person name="Singh A."/>
            <person name="Wilkins M.J."/>
            <person name="Karaoz U."/>
            <person name="Brodie E.L."/>
            <person name="Williams K.H."/>
            <person name="Hubbard S.S."/>
            <person name="Banfield J.F."/>
        </authorList>
    </citation>
    <scope>NUCLEOTIDE SEQUENCE [LARGE SCALE GENOMIC DNA]</scope>
</reference>
<feature type="region of interest" description="Disordered" evidence="1">
    <location>
        <begin position="440"/>
        <end position="472"/>
    </location>
</feature>
<evidence type="ECO:0000313" key="5">
    <source>
        <dbReference type="Proteomes" id="UP000177376"/>
    </source>
</evidence>
<feature type="compositionally biased region" description="Basic and acidic residues" evidence="1">
    <location>
        <begin position="526"/>
        <end position="541"/>
    </location>
</feature>